<dbReference type="AlphaFoldDB" id="A0A7Y9XYM4"/>
<keyword evidence="6 7" id="KW-0560">Oxidoreductase</keyword>
<dbReference type="PANTHER" id="PTHR48083">
    <property type="entry name" value="MEDIUM-CHAIN SPECIFIC ACYL-COA DEHYDROGENASE, MITOCHONDRIAL-RELATED"/>
    <property type="match status" value="1"/>
</dbReference>
<evidence type="ECO:0000256" key="7">
    <source>
        <dbReference type="RuleBase" id="RU362125"/>
    </source>
</evidence>
<dbReference type="PANTHER" id="PTHR48083:SF13">
    <property type="entry name" value="ACYL-COA DEHYDROGENASE FAMILY MEMBER 11"/>
    <property type="match status" value="1"/>
</dbReference>
<evidence type="ECO:0000256" key="3">
    <source>
        <dbReference type="ARBA" id="ARBA00011738"/>
    </source>
</evidence>
<comment type="similarity">
    <text evidence="2 7">Belongs to the acyl-CoA dehydrogenase family.</text>
</comment>
<dbReference type="Gene3D" id="2.40.110.10">
    <property type="entry name" value="Butyryl-CoA Dehydrogenase, subunit A, domain 2"/>
    <property type="match status" value="1"/>
</dbReference>
<evidence type="ECO:0000256" key="2">
    <source>
        <dbReference type="ARBA" id="ARBA00009347"/>
    </source>
</evidence>
<feature type="domain" description="Acyl-CoA oxidase/dehydrogenase middle" evidence="9">
    <location>
        <begin position="135"/>
        <end position="212"/>
    </location>
</feature>
<dbReference type="GO" id="GO:0050660">
    <property type="term" value="F:flavin adenine dinucleotide binding"/>
    <property type="evidence" value="ECO:0007669"/>
    <property type="project" value="InterPro"/>
</dbReference>
<dbReference type="InterPro" id="IPR013786">
    <property type="entry name" value="AcylCoA_DH/ox_N"/>
</dbReference>
<proteinExistence type="inferred from homology"/>
<keyword evidence="12" id="KW-1185">Reference proteome</keyword>
<dbReference type="Gene3D" id="1.10.540.10">
    <property type="entry name" value="Acyl-CoA dehydrogenase/oxidase, N-terminal domain"/>
    <property type="match status" value="1"/>
</dbReference>
<dbReference type="Pfam" id="PF02771">
    <property type="entry name" value="Acyl-CoA_dh_N"/>
    <property type="match status" value="1"/>
</dbReference>
<dbReference type="Gene3D" id="1.20.140.10">
    <property type="entry name" value="Butyryl-CoA Dehydrogenase, subunit A, domain 3"/>
    <property type="match status" value="1"/>
</dbReference>
<dbReference type="InterPro" id="IPR009100">
    <property type="entry name" value="AcylCoA_DH/oxidase_NM_dom_sf"/>
</dbReference>
<dbReference type="Pfam" id="PF02770">
    <property type="entry name" value="Acyl-CoA_dh_M"/>
    <property type="match status" value="1"/>
</dbReference>
<dbReference type="InterPro" id="IPR009075">
    <property type="entry name" value="AcylCo_DH/oxidase_C"/>
</dbReference>
<dbReference type="FunFam" id="2.40.110.10:FF:000002">
    <property type="entry name" value="Acyl-CoA dehydrogenase fadE12"/>
    <property type="match status" value="1"/>
</dbReference>
<dbReference type="InterPro" id="IPR006091">
    <property type="entry name" value="Acyl-CoA_Oxase/DH_mid-dom"/>
</dbReference>
<organism evidence="11 12">
    <name type="scientific">Novosphingobium marinum</name>
    <dbReference type="NCBI Taxonomy" id="1514948"/>
    <lineage>
        <taxon>Bacteria</taxon>
        <taxon>Pseudomonadati</taxon>
        <taxon>Pseudomonadota</taxon>
        <taxon>Alphaproteobacteria</taxon>
        <taxon>Sphingomonadales</taxon>
        <taxon>Sphingomonadaceae</taxon>
        <taxon>Novosphingobium</taxon>
    </lineage>
</organism>
<sequence>MIDFELEDEFRKKLDWVRTFVDEKVEKLDVLWPSPASPHDKSLVEARKILASLQREVKDRGLWAAHLDRELGGPGYGQVKYLHIAEILGRTNWGSVVFGCQAPDSGNSEILARYGTQEQKERYLAPLLDGEIYSAFSMTEPEGGSDPRYFTCSAEKDGDEYVINGEKWFSSHANYSEFLIVMAVTDPDADPYERASMFIVPTATPGVEFVRETGVFTESHDERGGHPYIRYDNVRVPASAMLGPRGRGFEVAQSRLGGGRIHHAMRTIGLCQKAIDMMADRAVSRKTSGVLIKEKQSVQFDIADSQIALHQFRLMVLHCAWLADQAGRERELRAAISMIKVASADVAEKIIWRAMHMHGSLGVSNEMPFAHMLFMTGMLGLADGPTEVHKVSVARRVLRNATPHEGFFPPQHLPTARAIALEEFGLTEETVNRRG</sequence>
<dbReference type="RefSeq" id="WP_179407344.1">
    <property type="nucleotide sequence ID" value="NZ_BMGF01000002.1"/>
</dbReference>
<evidence type="ECO:0000313" key="11">
    <source>
        <dbReference type="EMBL" id="NYH95503.1"/>
    </source>
</evidence>
<feature type="domain" description="Acyl-CoA dehydrogenase/oxidase N-terminal" evidence="10">
    <location>
        <begin position="15"/>
        <end position="131"/>
    </location>
</feature>
<dbReference type="GO" id="GO:0033539">
    <property type="term" value="P:fatty acid beta-oxidation using acyl-CoA dehydrogenase"/>
    <property type="evidence" value="ECO:0007669"/>
    <property type="project" value="TreeGrafter"/>
</dbReference>
<evidence type="ECO:0000256" key="5">
    <source>
        <dbReference type="ARBA" id="ARBA00022827"/>
    </source>
</evidence>
<comment type="subunit">
    <text evidence="3">Homodimer.</text>
</comment>
<evidence type="ECO:0000256" key="6">
    <source>
        <dbReference type="ARBA" id="ARBA00023002"/>
    </source>
</evidence>
<evidence type="ECO:0000259" key="9">
    <source>
        <dbReference type="Pfam" id="PF02770"/>
    </source>
</evidence>
<protein>
    <submittedName>
        <fullName evidence="11">Acyl-CoA dehydrogenase</fullName>
        <ecNumber evidence="11">1.3.8.7</ecNumber>
    </submittedName>
</protein>
<keyword evidence="4 7" id="KW-0285">Flavoprotein</keyword>
<evidence type="ECO:0000259" key="10">
    <source>
        <dbReference type="Pfam" id="PF02771"/>
    </source>
</evidence>
<dbReference type="SUPFAM" id="SSF56645">
    <property type="entry name" value="Acyl-CoA dehydrogenase NM domain-like"/>
    <property type="match status" value="1"/>
</dbReference>
<gene>
    <name evidence="11" type="ORF">FHS75_001822</name>
</gene>
<dbReference type="InterPro" id="IPR050741">
    <property type="entry name" value="Acyl-CoA_dehydrogenase"/>
</dbReference>
<accession>A0A7Y9XYM4</accession>
<dbReference type="SUPFAM" id="SSF47203">
    <property type="entry name" value="Acyl-CoA dehydrogenase C-terminal domain-like"/>
    <property type="match status" value="1"/>
</dbReference>
<dbReference type="EMBL" id="JACBZF010000002">
    <property type="protein sequence ID" value="NYH95503.1"/>
    <property type="molecule type" value="Genomic_DNA"/>
</dbReference>
<evidence type="ECO:0000256" key="4">
    <source>
        <dbReference type="ARBA" id="ARBA00022630"/>
    </source>
</evidence>
<evidence type="ECO:0000259" key="8">
    <source>
        <dbReference type="Pfam" id="PF00441"/>
    </source>
</evidence>
<reference evidence="11 12" key="1">
    <citation type="submission" date="2020-07" db="EMBL/GenBank/DDBJ databases">
        <title>Genomic Encyclopedia of Type Strains, Phase IV (KMG-IV): sequencing the most valuable type-strain genomes for metagenomic binning, comparative biology and taxonomic classification.</title>
        <authorList>
            <person name="Goeker M."/>
        </authorList>
    </citation>
    <scope>NUCLEOTIDE SEQUENCE [LARGE SCALE GENOMIC DNA]</scope>
    <source>
        <strain evidence="11 12">DSM 29043</strain>
    </source>
</reference>
<keyword evidence="5 7" id="KW-0274">FAD</keyword>
<dbReference type="Pfam" id="PF00441">
    <property type="entry name" value="Acyl-CoA_dh_1"/>
    <property type="match status" value="1"/>
</dbReference>
<dbReference type="EC" id="1.3.8.7" evidence="11"/>
<dbReference type="InterPro" id="IPR036250">
    <property type="entry name" value="AcylCo_DH-like_C"/>
</dbReference>
<dbReference type="Proteomes" id="UP000522081">
    <property type="component" value="Unassembled WGS sequence"/>
</dbReference>
<comment type="cofactor">
    <cofactor evidence="1 7">
        <name>FAD</name>
        <dbReference type="ChEBI" id="CHEBI:57692"/>
    </cofactor>
</comment>
<dbReference type="InterPro" id="IPR046373">
    <property type="entry name" value="Acyl-CoA_Oxase/DH_mid-dom_sf"/>
</dbReference>
<evidence type="ECO:0000256" key="1">
    <source>
        <dbReference type="ARBA" id="ARBA00001974"/>
    </source>
</evidence>
<dbReference type="GO" id="GO:0070991">
    <property type="term" value="F:medium-chain fatty acyl-CoA dehydrogenase activity"/>
    <property type="evidence" value="ECO:0007669"/>
    <property type="project" value="UniProtKB-EC"/>
</dbReference>
<evidence type="ECO:0000313" key="12">
    <source>
        <dbReference type="Proteomes" id="UP000522081"/>
    </source>
</evidence>
<feature type="domain" description="Acyl-CoA dehydrogenase/oxidase C-terminal" evidence="8">
    <location>
        <begin position="246"/>
        <end position="398"/>
    </location>
</feature>
<dbReference type="InterPro" id="IPR037069">
    <property type="entry name" value="AcylCoA_DH/ox_N_sf"/>
</dbReference>
<dbReference type="GO" id="GO:0005737">
    <property type="term" value="C:cytoplasm"/>
    <property type="evidence" value="ECO:0007669"/>
    <property type="project" value="TreeGrafter"/>
</dbReference>
<name>A0A7Y9XYM4_9SPHN</name>
<comment type="caution">
    <text evidence="11">The sequence shown here is derived from an EMBL/GenBank/DDBJ whole genome shotgun (WGS) entry which is preliminary data.</text>
</comment>